<organism evidence="6 7">
    <name type="scientific">Flavobacterium album</name>
    <dbReference type="NCBI Taxonomy" id="2175091"/>
    <lineage>
        <taxon>Bacteria</taxon>
        <taxon>Pseudomonadati</taxon>
        <taxon>Bacteroidota</taxon>
        <taxon>Flavobacteriia</taxon>
        <taxon>Flavobacteriales</taxon>
        <taxon>Flavobacteriaceae</taxon>
        <taxon>Flavobacterium</taxon>
    </lineage>
</organism>
<gene>
    <name evidence="6" type="ORF">HYN59_10950</name>
</gene>
<keyword evidence="7" id="KW-1185">Reference proteome</keyword>
<dbReference type="InterPro" id="IPR000792">
    <property type="entry name" value="Tscrpt_reg_LuxR_C"/>
</dbReference>
<reference evidence="6 7" key="1">
    <citation type="submission" date="2018-04" db="EMBL/GenBank/DDBJ databases">
        <title>Genome sequencing of Flavobacterium sp. HYN0059.</title>
        <authorList>
            <person name="Yi H."/>
            <person name="Baek C."/>
        </authorList>
    </citation>
    <scope>NUCLEOTIDE SEQUENCE [LARGE SCALE GENOMIC DNA]</scope>
    <source>
        <strain evidence="6 7">HYN0059</strain>
    </source>
</reference>
<dbReference type="Gene3D" id="3.40.50.2300">
    <property type="match status" value="1"/>
</dbReference>
<dbReference type="CDD" id="cd17535">
    <property type="entry name" value="REC_NarL-like"/>
    <property type="match status" value="1"/>
</dbReference>
<proteinExistence type="predicted"/>
<dbReference type="PROSITE" id="PS00622">
    <property type="entry name" value="HTH_LUXR_1"/>
    <property type="match status" value="1"/>
</dbReference>
<dbReference type="PRINTS" id="PR00038">
    <property type="entry name" value="HTHLUXR"/>
</dbReference>
<dbReference type="Proteomes" id="UP000244929">
    <property type="component" value="Chromosome"/>
</dbReference>
<dbReference type="InterPro" id="IPR039420">
    <property type="entry name" value="WalR-like"/>
</dbReference>
<sequence>MITIAIAEDHQSLIDGIKLFLEYEDDIKVVGEANDGEKLLEIVRHKKPDVVLTDIRMPKMDGITATRHLKKEFPSCKVIAFSMFEQDEAISQMEAAGASGYILKNSSLKTVLAAIHAVMKGETFFDSSIKKVDYQKKDNTDVPLSKRELEIVKLIGEGKTSQEIADLLFIGKTTVDTHRKNILKKLSLQGKSELLRYSMEKKYDF</sequence>
<dbReference type="OrthoDB" id="9795108at2"/>
<evidence type="ECO:0000313" key="6">
    <source>
        <dbReference type="EMBL" id="AWH85594.1"/>
    </source>
</evidence>
<dbReference type="PANTHER" id="PTHR43214:SF43">
    <property type="entry name" value="TWO-COMPONENT RESPONSE REGULATOR"/>
    <property type="match status" value="1"/>
</dbReference>
<dbReference type="PROSITE" id="PS50110">
    <property type="entry name" value="RESPONSE_REGULATORY"/>
    <property type="match status" value="1"/>
</dbReference>
<feature type="domain" description="Response regulatory" evidence="5">
    <location>
        <begin position="3"/>
        <end position="119"/>
    </location>
</feature>
<dbReference type="RefSeq" id="WP_108778296.1">
    <property type="nucleotide sequence ID" value="NZ_CP029186.1"/>
</dbReference>
<dbReference type="SMART" id="SM00448">
    <property type="entry name" value="REC"/>
    <property type="match status" value="1"/>
</dbReference>
<dbReference type="PANTHER" id="PTHR43214">
    <property type="entry name" value="TWO-COMPONENT RESPONSE REGULATOR"/>
    <property type="match status" value="1"/>
</dbReference>
<dbReference type="InterPro" id="IPR001789">
    <property type="entry name" value="Sig_transdc_resp-reg_receiver"/>
</dbReference>
<dbReference type="AlphaFoldDB" id="A0A2S1QYZ4"/>
<dbReference type="SUPFAM" id="SSF46894">
    <property type="entry name" value="C-terminal effector domain of the bipartite response regulators"/>
    <property type="match status" value="1"/>
</dbReference>
<dbReference type="EMBL" id="CP029186">
    <property type="protein sequence ID" value="AWH85594.1"/>
    <property type="molecule type" value="Genomic_DNA"/>
</dbReference>
<dbReference type="GO" id="GO:0000160">
    <property type="term" value="P:phosphorelay signal transduction system"/>
    <property type="evidence" value="ECO:0007669"/>
    <property type="project" value="InterPro"/>
</dbReference>
<dbReference type="GO" id="GO:0006355">
    <property type="term" value="P:regulation of DNA-templated transcription"/>
    <property type="evidence" value="ECO:0007669"/>
    <property type="project" value="InterPro"/>
</dbReference>
<dbReference type="InterPro" id="IPR016032">
    <property type="entry name" value="Sig_transdc_resp-reg_C-effctor"/>
</dbReference>
<feature type="modified residue" description="4-aspartylphosphate" evidence="3">
    <location>
        <position position="54"/>
    </location>
</feature>
<dbReference type="CDD" id="cd06170">
    <property type="entry name" value="LuxR_C_like"/>
    <property type="match status" value="1"/>
</dbReference>
<dbReference type="InterPro" id="IPR011006">
    <property type="entry name" value="CheY-like_superfamily"/>
</dbReference>
<keyword evidence="2 6" id="KW-0238">DNA-binding</keyword>
<accession>A0A2S1QYZ4</accession>
<keyword evidence="1 3" id="KW-0597">Phosphoprotein</keyword>
<dbReference type="KEGG" id="falb:HYN59_10950"/>
<dbReference type="SMART" id="SM00421">
    <property type="entry name" value="HTH_LUXR"/>
    <property type="match status" value="1"/>
</dbReference>
<evidence type="ECO:0000259" key="5">
    <source>
        <dbReference type="PROSITE" id="PS50110"/>
    </source>
</evidence>
<name>A0A2S1QYZ4_9FLAO</name>
<evidence type="ECO:0000313" key="7">
    <source>
        <dbReference type="Proteomes" id="UP000244929"/>
    </source>
</evidence>
<evidence type="ECO:0000256" key="1">
    <source>
        <dbReference type="ARBA" id="ARBA00022553"/>
    </source>
</evidence>
<dbReference type="SUPFAM" id="SSF52172">
    <property type="entry name" value="CheY-like"/>
    <property type="match status" value="1"/>
</dbReference>
<dbReference type="InterPro" id="IPR058245">
    <property type="entry name" value="NreC/VraR/RcsB-like_REC"/>
</dbReference>
<evidence type="ECO:0000259" key="4">
    <source>
        <dbReference type="PROSITE" id="PS50043"/>
    </source>
</evidence>
<dbReference type="Pfam" id="PF00072">
    <property type="entry name" value="Response_reg"/>
    <property type="match status" value="1"/>
</dbReference>
<evidence type="ECO:0000256" key="3">
    <source>
        <dbReference type="PROSITE-ProRule" id="PRU00169"/>
    </source>
</evidence>
<dbReference type="PROSITE" id="PS50043">
    <property type="entry name" value="HTH_LUXR_2"/>
    <property type="match status" value="1"/>
</dbReference>
<protein>
    <submittedName>
        <fullName evidence="6">DNA-binding response regulator</fullName>
    </submittedName>
</protein>
<dbReference type="Pfam" id="PF00196">
    <property type="entry name" value="GerE"/>
    <property type="match status" value="1"/>
</dbReference>
<evidence type="ECO:0000256" key="2">
    <source>
        <dbReference type="ARBA" id="ARBA00023125"/>
    </source>
</evidence>
<dbReference type="GO" id="GO:0003677">
    <property type="term" value="F:DNA binding"/>
    <property type="evidence" value="ECO:0007669"/>
    <property type="project" value="UniProtKB-KW"/>
</dbReference>
<feature type="domain" description="HTH luxR-type" evidence="4">
    <location>
        <begin position="137"/>
        <end position="202"/>
    </location>
</feature>